<dbReference type="InterPro" id="IPR009056">
    <property type="entry name" value="Cyt_c-like_dom"/>
</dbReference>
<keyword evidence="4" id="KW-0676">Redox-active center</keyword>
<dbReference type="GO" id="GO:0046872">
    <property type="term" value="F:metal ion binding"/>
    <property type="evidence" value="ECO:0007669"/>
    <property type="project" value="UniProtKB-KW"/>
</dbReference>
<keyword evidence="2 5" id="KW-0479">Metal-binding</keyword>
<evidence type="ECO:0000256" key="1">
    <source>
        <dbReference type="ARBA" id="ARBA00022617"/>
    </source>
</evidence>
<dbReference type="InterPro" id="IPR013766">
    <property type="entry name" value="Thioredoxin_domain"/>
</dbReference>
<dbReference type="InterPro" id="IPR036249">
    <property type="entry name" value="Thioredoxin-like_sf"/>
</dbReference>
<dbReference type="InterPro" id="IPR017937">
    <property type="entry name" value="Thioredoxin_CS"/>
</dbReference>
<dbReference type="PROSITE" id="PS00194">
    <property type="entry name" value="THIOREDOXIN_1"/>
    <property type="match status" value="1"/>
</dbReference>
<dbReference type="GO" id="GO:0016853">
    <property type="term" value="F:isomerase activity"/>
    <property type="evidence" value="ECO:0007669"/>
    <property type="project" value="UniProtKB-KW"/>
</dbReference>
<dbReference type="KEGG" id="saci:Sinac_6752"/>
<evidence type="ECO:0000256" key="4">
    <source>
        <dbReference type="ARBA" id="ARBA00023284"/>
    </source>
</evidence>
<accession>L0DNI1</accession>
<keyword evidence="7" id="KW-1133">Transmembrane helix</keyword>
<keyword evidence="1 5" id="KW-0349">Heme</keyword>
<dbReference type="Pfam" id="PF00578">
    <property type="entry name" value="AhpC-TSA"/>
    <property type="match status" value="1"/>
</dbReference>
<organism evidence="10 11">
    <name type="scientific">Singulisphaera acidiphila (strain ATCC BAA-1392 / DSM 18658 / VKM B-2454 / MOB10)</name>
    <dbReference type="NCBI Taxonomy" id="886293"/>
    <lineage>
        <taxon>Bacteria</taxon>
        <taxon>Pseudomonadati</taxon>
        <taxon>Planctomycetota</taxon>
        <taxon>Planctomycetia</taxon>
        <taxon>Isosphaerales</taxon>
        <taxon>Isosphaeraceae</taxon>
        <taxon>Singulisphaera</taxon>
    </lineage>
</organism>
<dbReference type="SUPFAM" id="SSF46626">
    <property type="entry name" value="Cytochrome c"/>
    <property type="match status" value="1"/>
</dbReference>
<dbReference type="Proteomes" id="UP000010798">
    <property type="component" value="Chromosome"/>
</dbReference>
<evidence type="ECO:0000256" key="2">
    <source>
        <dbReference type="ARBA" id="ARBA00022723"/>
    </source>
</evidence>
<keyword evidence="7" id="KW-0472">Membrane</keyword>
<dbReference type="InterPro" id="IPR036909">
    <property type="entry name" value="Cyt_c-like_dom_sf"/>
</dbReference>
<feature type="domain" description="Thioredoxin" evidence="9">
    <location>
        <begin position="194"/>
        <end position="335"/>
    </location>
</feature>
<evidence type="ECO:0000256" key="3">
    <source>
        <dbReference type="ARBA" id="ARBA00023004"/>
    </source>
</evidence>
<dbReference type="OrthoDB" id="9796554at2"/>
<dbReference type="AlphaFoldDB" id="L0DNI1"/>
<dbReference type="CDD" id="cd02966">
    <property type="entry name" value="TlpA_like_family"/>
    <property type="match status" value="1"/>
</dbReference>
<reference evidence="10 11" key="1">
    <citation type="submission" date="2012-02" db="EMBL/GenBank/DDBJ databases">
        <title>Complete sequence of chromosome of Singulisphaera acidiphila DSM 18658.</title>
        <authorList>
            <consortium name="US DOE Joint Genome Institute (JGI-PGF)"/>
            <person name="Lucas S."/>
            <person name="Copeland A."/>
            <person name="Lapidus A."/>
            <person name="Glavina del Rio T."/>
            <person name="Dalin E."/>
            <person name="Tice H."/>
            <person name="Bruce D."/>
            <person name="Goodwin L."/>
            <person name="Pitluck S."/>
            <person name="Peters L."/>
            <person name="Ovchinnikova G."/>
            <person name="Chertkov O."/>
            <person name="Kyrpides N."/>
            <person name="Mavromatis K."/>
            <person name="Ivanova N."/>
            <person name="Brettin T."/>
            <person name="Detter J.C."/>
            <person name="Han C."/>
            <person name="Larimer F."/>
            <person name="Land M."/>
            <person name="Hauser L."/>
            <person name="Markowitz V."/>
            <person name="Cheng J.-F."/>
            <person name="Hugenholtz P."/>
            <person name="Woyke T."/>
            <person name="Wu D."/>
            <person name="Tindall B."/>
            <person name="Pomrenke H."/>
            <person name="Brambilla E."/>
            <person name="Klenk H.-P."/>
            <person name="Eisen J.A."/>
        </authorList>
    </citation>
    <scope>NUCLEOTIDE SEQUENCE [LARGE SCALE GENOMIC DNA]</scope>
    <source>
        <strain evidence="11">ATCC BAA-1392 / DSM 18658 / VKM B-2454 / MOB10</strain>
    </source>
</reference>
<evidence type="ECO:0000256" key="7">
    <source>
        <dbReference type="SAM" id="Phobius"/>
    </source>
</evidence>
<evidence type="ECO:0000256" key="6">
    <source>
        <dbReference type="SAM" id="MobiDB-lite"/>
    </source>
</evidence>
<dbReference type="eggNOG" id="COG2010">
    <property type="taxonomic scope" value="Bacteria"/>
</dbReference>
<proteinExistence type="predicted"/>
<keyword evidence="11" id="KW-1185">Reference proteome</keyword>
<evidence type="ECO:0000259" key="8">
    <source>
        <dbReference type="PROSITE" id="PS51007"/>
    </source>
</evidence>
<evidence type="ECO:0000256" key="5">
    <source>
        <dbReference type="PROSITE-ProRule" id="PRU00433"/>
    </source>
</evidence>
<dbReference type="GO" id="GO:0016209">
    <property type="term" value="F:antioxidant activity"/>
    <property type="evidence" value="ECO:0007669"/>
    <property type="project" value="InterPro"/>
</dbReference>
<dbReference type="PROSITE" id="PS51352">
    <property type="entry name" value="THIOREDOXIN_2"/>
    <property type="match status" value="1"/>
</dbReference>
<gene>
    <name evidence="10" type="ordered locus">Sinac_6752</name>
</gene>
<keyword evidence="10" id="KW-0413">Isomerase</keyword>
<dbReference type="GO" id="GO:0016491">
    <property type="term" value="F:oxidoreductase activity"/>
    <property type="evidence" value="ECO:0007669"/>
    <property type="project" value="InterPro"/>
</dbReference>
<dbReference type="PROSITE" id="PS51007">
    <property type="entry name" value="CYTC"/>
    <property type="match status" value="1"/>
</dbReference>
<dbReference type="EMBL" id="CP003364">
    <property type="protein sequence ID" value="AGA30822.1"/>
    <property type="molecule type" value="Genomic_DNA"/>
</dbReference>
<dbReference type="Gene3D" id="3.40.30.10">
    <property type="entry name" value="Glutaredoxin"/>
    <property type="match status" value="1"/>
</dbReference>
<dbReference type="HOGENOM" id="CLU_813540_0_0_0"/>
<keyword evidence="3 5" id="KW-0408">Iron</keyword>
<feature type="transmembrane region" description="Helical" evidence="7">
    <location>
        <begin position="32"/>
        <end position="53"/>
    </location>
</feature>
<dbReference type="Gene3D" id="1.10.760.10">
    <property type="entry name" value="Cytochrome c-like domain"/>
    <property type="match status" value="1"/>
</dbReference>
<feature type="domain" description="Cytochrome c" evidence="8">
    <location>
        <begin position="81"/>
        <end position="169"/>
    </location>
</feature>
<name>L0DNI1_SINAD</name>
<dbReference type="RefSeq" id="WP_015249898.1">
    <property type="nucleotide sequence ID" value="NC_019892.1"/>
</dbReference>
<dbReference type="InterPro" id="IPR050553">
    <property type="entry name" value="Thioredoxin_ResA/DsbE_sf"/>
</dbReference>
<protein>
    <submittedName>
        <fullName evidence="10">Thiol-disulfide isomerase-like thioredoxin</fullName>
    </submittedName>
</protein>
<dbReference type="PANTHER" id="PTHR42852:SF17">
    <property type="entry name" value="THIOREDOXIN-LIKE PROTEIN HI_1115"/>
    <property type="match status" value="1"/>
</dbReference>
<dbReference type="eggNOG" id="COG0526">
    <property type="taxonomic scope" value="Bacteria"/>
</dbReference>
<dbReference type="SUPFAM" id="SSF52833">
    <property type="entry name" value="Thioredoxin-like"/>
    <property type="match status" value="1"/>
</dbReference>
<sequence>MRPTSLEGLPPTDNTEALEPQRTAPARSVVRGFMYAALGLGMMILFAGLAWSIRGGMEPPSTELETAPQTNVVSAPDPQIVSFKKGRLAYQVHCTRCHGPEGRGDGPDAMALRPPPRDFATRPWSHGETPEAIRAVIRQGIPGTAMTGWSELLSPQELDAVVDYVGTLGPLPSQNTEASDARKALLRRAGFEPVEPTIAASPLTFEGLDGRKQTLDQEQGKAILLIFWGTTCAPCMDELPSLDQVAKEFADAPLAVLPICVDEPDDELVREVARTRTKHLPLFVDRTGLARIQYDVQTLPCAVLIDPEGRQVGRLQGGKDWSSETVQTLLRTITSQATDLK</sequence>
<feature type="region of interest" description="Disordered" evidence="6">
    <location>
        <begin position="1"/>
        <end position="23"/>
    </location>
</feature>
<dbReference type="Pfam" id="PF13442">
    <property type="entry name" value="Cytochrome_CBB3"/>
    <property type="match status" value="1"/>
</dbReference>
<dbReference type="GO" id="GO:0020037">
    <property type="term" value="F:heme binding"/>
    <property type="evidence" value="ECO:0007669"/>
    <property type="project" value="InterPro"/>
</dbReference>
<dbReference type="InterPro" id="IPR000866">
    <property type="entry name" value="AhpC/TSA"/>
</dbReference>
<dbReference type="STRING" id="886293.Sinac_6752"/>
<dbReference type="PANTHER" id="PTHR42852">
    <property type="entry name" value="THIOL:DISULFIDE INTERCHANGE PROTEIN DSBE"/>
    <property type="match status" value="1"/>
</dbReference>
<keyword evidence="7" id="KW-0812">Transmembrane</keyword>
<dbReference type="GO" id="GO:0009055">
    <property type="term" value="F:electron transfer activity"/>
    <property type="evidence" value="ECO:0007669"/>
    <property type="project" value="InterPro"/>
</dbReference>
<evidence type="ECO:0000313" key="10">
    <source>
        <dbReference type="EMBL" id="AGA30822.1"/>
    </source>
</evidence>
<evidence type="ECO:0000313" key="11">
    <source>
        <dbReference type="Proteomes" id="UP000010798"/>
    </source>
</evidence>
<evidence type="ECO:0000259" key="9">
    <source>
        <dbReference type="PROSITE" id="PS51352"/>
    </source>
</evidence>